<evidence type="ECO:0000256" key="10">
    <source>
        <dbReference type="ARBA" id="ARBA00023204"/>
    </source>
</evidence>
<dbReference type="InterPro" id="IPR012319">
    <property type="entry name" value="FPG_cat"/>
</dbReference>
<evidence type="ECO:0000259" key="16">
    <source>
        <dbReference type="PROSITE" id="PS51066"/>
    </source>
</evidence>
<evidence type="ECO:0000256" key="4">
    <source>
        <dbReference type="ARBA" id="ARBA00022723"/>
    </source>
</evidence>
<comment type="catalytic activity">
    <reaction evidence="14 15">
        <text>2'-deoxyribonucleotide-(2'-deoxyribose 5'-phosphate)-2'-deoxyribonucleotide-DNA = a 3'-end 2'-deoxyribonucleotide-(2,3-dehydro-2,3-deoxyribose 5'-phosphate)-DNA + a 5'-end 5'-phospho-2'-deoxyribonucleoside-DNA + H(+)</text>
        <dbReference type="Rhea" id="RHEA:66592"/>
        <dbReference type="Rhea" id="RHEA-COMP:13180"/>
        <dbReference type="Rhea" id="RHEA-COMP:16897"/>
        <dbReference type="Rhea" id="RHEA-COMP:17067"/>
        <dbReference type="ChEBI" id="CHEBI:15378"/>
        <dbReference type="ChEBI" id="CHEBI:136412"/>
        <dbReference type="ChEBI" id="CHEBI:157695"/>
        <dbReference type="ChEBI" id="CHEBI:167181"/>
        <dbReference type="EC" id="4.2.99.18"/>
    </reaction>
</comment>
<dbReference type="InterPro" id="IPR000214">
    <property type="entry name" value="Znf_DNA_glyclase/AP_lyase"/>
</dbReference>
<evidence type="ECO:0000256" key="14">
    <source>
        <dbReference type="ARBA" id="ARBA00044632"/>
    </source>
</evidence>
<dbReference type="GO" id="GO:0006284">
    <property type="term" value="P:base-excision repair"/>
    <property type="evidence" value="ECO:0007669"/>
    <property type="project" value="InterPro"/>
</dbReference>
<dbReference type="SMART" id="SM00898">
    <property type="entry name" value="Fapy_DNA_glyco"/>
    <property type="match status" value="1"/>
</dbReference>
<reference evidence="18" key="1">
    <citation type="submission" date="2010-05" db="EMBL/GenBank/DDBJ databases">
        <title>The draft genome of Desulfonatronospira thiodismutans ASO3-1.</title>
        <authorList>
            <consortium name="US DOE Joint Genome Institute (JGI-PGF)"/>
            <person name="Lucas S."/>
            <person name="Copeland A."/>
            <person name="Lapidus A."/>
            <person name="Cheng J.-F."/>
            <person name="Bruce D."/>
            <person name="Goodwin L."/>
            <person name="Pitluck S."/>
            <person name="Chertkov O."/>
            <person name="Brettin T."/>
            <person name="Detter J.C."/>
            <person name="Han C."/>
            <person name="Land M.L."/>
            <person name="Hauser L."/>
            <person name="Kyrpides N."/>
            <person name="Mikhailova N."/>
            <person name="Muyzer G."/>
            <person name="Woyke T."/>
        </authorList>
    </citation>
    <scope>NUCLEOTIDE SEQUENCE [LARGE SCALE GENOMIC DNA]</scope>
    <source>
        <strain evidence="18">ASO3-1</strain>
    </source>
</reference>
<feature type="binding site" evidence="15">
    <location>
        <position position="92"/>
    </location>
    <ligand>
        <name>DNA</name>
        <dbReference type="ChEBI" id="CHEBI:16991"/>
    </ligand>
</feature>
<keyword evidence="12 15" id="KW-0511">Multifunctional enzyme</keyword>
<evidence type="ECO:0000256" key="11">
    <source>
        <dbReference type="ARBA" id="ARBA00023239"/>
    </source>
</evidence>
<dbReference type="SMART" id="SM01232">
    <property type="entry name" value="H2TH"/>
    <property type="match status" value="1"/>
</dbReference>
<dbReference type="FunFam" id="1.10.8.50:FF:000003">
    <property type="entry name" value="Formamidopyrimidine-DNA glycosylase"/>
    <property type="match status" value="1"/>
</dbReference>
<evidence type="ECO:0000256" key="12">
    <source>
        <dbReference type="ARBA" id="ARBA00023268"/>
    </source>
</evidence>
<proteinExistence type="inferred from homology"/>
<dbReference type="Pfam" id="PF06827">
    <property type="entry name" value="zf-FPG_IleRS"/>
    <property type="match status" value="1"/>
</dbReference>
<dbReference type="EC" id="4.2.99.18" evidence="15"/>
<dbReference type="GO" id="GO:0034039">
    <property type="term" value="F:8-oxo-7,8-dihydroguanine DNA N-glycosylase activity"/>
    <property type="evidence" value="ECO:0007669"/>
    <property type="project" value="TreeGrafter"/>
</dbReference>
<evidence type="ECO:0000256" key="1">
    <source>
        <dbReference type="ARBA" id="ARBA00001668"/>
    </source>
</evidence>
<comment type="caution">
    <text evidence="18">The sequence shown here is derived from an EMBL/GenBank/DDBJ whole genome shotgun (WGS) entry which is preliminary data.</text>
</comment>
<comment type="cofactor">
    <cofactor evidence="15">
        <name>Zn(2+)</name>
        <dbReference type="ChEBI" id="CHEBI:29105"/>
    </cofactor>
    <text evidence="15">Binds 1 zinc ion per subunit.</text>
</comment>
<dbReference type="SUPFAM" id="SSF57716">
    <property type="entry name" value="Glucocorticoid receptor-like (DNA-binding domain)"/>
    <property type="match status" value="1"/>
</dbReference>
<dbReference type="GO" id="GO:0140078">
    <property type="term" value="F:class I DNA-(apurinic or apyrimidinic site) endonuclease activity"/>
    <property type="evidence" value="ECO:0007669"/>
    <property type="project" value="UniProtKB-EC"/>
</dbReference>
<dbReference type="SUPFAM" id="SSF46946">
    <property type="entry name" value="S13-like H2TH domain"/>
    <property type="match status" value="1"/>
</dbReference>
<evidence type="ECO:0000256" key="7">
    <source>
        <dbReference type="ARBA" id="ARBA00022801"/>
    </source>
</evidence>
<dbReference type="InterPro" id="IPR010979">
    <property type="entry name" value="Ribosomal_uS13-like_H2TH"/>
</dbReference>
<keyword evidence="11 15" id="KW-0456">Lyase</keyword>
<dbReference type="RefSeq" id="WP_008871299.1">
    <property type="nucleotide sequence ID" value="NZ_ACJN02000003.1"/>
</dbReference>
<evidence type="ECO:0000256" key="8">
    <source>
        <dbReference type="ARBA" id="ARBA00022833"/>
    </source>
</evidence>
<dbReference type="NCBIfam" id="NF002211">
    <property type="entry name" value="PRK01103.1"/>
    <property type="match status" value="1"/>
</dbReference>
<feature type="binding site" evidence="15">
    <location>
        <position position="111"/>
    </location>
    <ligand>
        <name>DNA</name>
        <dbReference type="ChEBI" id="CHEBI:16991"/>
    </ligand>
</feature>
<dbReference type="eggNOG" id="COG0266">
    <property type="taxonomic scope" value="Bacteria"/>
</dbReference>
<dbReference type="SUPFAM" id="SSF81624">
    <property type="entry name" value="N-terminal domain of MutM-like DNA repair proteins"/>
    <property type="match status" value="1"/>
</dbReference>
<dbReference type="NCBIfam" id="TIGR00577">
    <property type="entry name" value="fpg"/>
    <property type="match status" value="1"/>
</dbReference>
<dbReference type="InterPro" id="IPR015886">
    <property type="entry name" value="H2TH_FPG"/>
</dbReference>
<dbReference type="InterPro" id="IPR035937">
    <property type="entry name" value="FPG_N"/>
</dbReference>
<keyword evidence="9 15" id="KW-0238">DNA-binding</keyword>
<name>D6STD4_9BACT</name>
<feature type="active site" description="Proton donor; for delta-elimination activity" evidence="15">
    <location>
        <position position="261"/>
    </location>
</feature>
<comment type="similarity">
    <text evidence="2 15">Belongs to the FPG family.</text>
</comment>
<keyword evidence="7 15" id="KW-0378">Hydrolase</keyword>
<dbReference type="Gene3D" id="3.20.190.10">
    <property type="entry name" value="MutM-like, N-terminal"/>
    <property type="match status" value="1"/>
</dbReference>
<dbReference type="InterPro" id="IPR015887">
    <property type="entry name" value="DNA_glyclase_Znf_dom_DNA_BS"/>
</dbReference>
<feature type="active site" description="Schiff-base intermediate with DNA" evidence="15">
    <location>
        <position position="2"/>
    </location>
</feature>
<dbReference type="Pfam" id="PF01149">
    <property type="entry name" value="Fapy_DNA_glyco"/>
    <property type="match status" value="1"/>
</dbReference>
<protein>
    <recommendedName>
        <fullName evidence="15">Formamidopyrimidine-DNA glycosylase</fullName>
        <shortName evidence="15">Fapy-DNA glycosylase</shortName>
        <ecNumber evidence="15">3.2.2.23</ecNumber>
    </recommendedName>
    <alternativeName>
        <fullName evidence="15">DNA-(apurinic or apyrimidinic site) lyase MutM</fullName>
        <shortName evidence="15">AP lyase MutM</shortName>
        <ecNumber evidence="15">4.2.99.18</ecNumber>
    </alternativeName>
</protein>
<feature type="active site" description="Proton donor" evidence="15">
    <location>
        <position position="3"/>
    </location>
</feature>
<feature type="binding site" evidence="15">
    <location>
        <position position="152"/>
    </location>
    <ligand>
        <name>DNA</name>
        <dbReference type="ChEBI" id="CHEBI:16991"/>
    </ligand>
</feature>
<dbReference type="AlphaFoldDB" id="D6STD4"/>
<keyword evidence="8 15" id="KW-0862">Zinc</keyword>
<dbReference type="InterPro" id="IPR010663">
    <property type="entry name" value="Znf_FPG/IleRS"/>
</dbReference>
<dbReference type="Pfam" id="PF06831">
    <property type="entry name" value="H2TH"/>
    <property type="match status" value="1"/>
</dbReference>
<dbReference type="CDD" id="cd08966">
    <property type="entry name" value="EcFpg-like_N"/>
    <property type="match status" value="1"/>
</dbReference>
<dbReference type="HAMAP" id="MF_00103">
    <property type="entry name" value="Fapy_DNA_glycosyl"/>
    <property type="match status" value="1"/>
</dbReference>
<evidence type="ECO:0000256" key="5">
    <source>
        <dbReference type="ARBA" id="ARBA00022763"/>
    </source>
</evidence>
<feature type="domain" description="Formamidopyrimidine-DNA glycosylase catalytic" evidence="17">
    <location>
        <begin position="2"/>
        <end position="114"/>
    </location>
</feature>
<dbReference type="PROSITE" id="PS01242">
    <property type="entry name" value="ZF_FPG_1"/>
    <property type="match status" value="1"/>
</dbReference>
<comment type="subunit">
    <text evidence="3 15">Monomer.</text>
</comment>
<keyword evidence="6 15" id="KW-0863">Zinc-finger</keyword>
<organism evidence="18 19">
    <name type="scientific">Desulfonatronospira thiodismutans ASO3-1</name>
    <dbReference type="NCBI Taxonomy" id="555779"/>
    <lineage>
        <taxon>Bacteria</taxon>
        <taxon>Pseudomonadati</taxon>
        <taxon>Thermodesulfobacteriota</taxon>
        <taxon>Desulfovibrionia</taxon>
        <taxon>Desulfovibrionales</taxon>
        <taxon>Desulfonatronovibrionaceae</taxon>
        <taxon>Desulfonatronospira</taxon>
    </lineage>
</organism>
<evidence type="ECO:0000313" key="18">
    <source>
        <dbReference type="EMBL" id="EFI33950.1"/>
    </source>
</evidence>
<keyword evidence="5 15" id="KW-0227">DNA damage</keyword>
<keyword evidence="4 15" id="KW-0479">Metal-binding</keyword>
<accession>D6STD4</accession>
<dbReference type="Gene3D" id="1.10.8.50">
    <property type="match status" value="1"/>
</dbReference>
<evidence type="ECO:0000256" key="6">
    <source>
        <dbReference type="ARBA" id="ARBA00022771"/>
    </source>
</evidence>
<dbReference type="PROSITE" id="PS51068">
    <property type="entry name" value="FPG_CAT"/>
    <property type="match status" value="1"/>
</dbReference>
<keyword evidence="10 15" id="KW-0234">DNA repair</keyword>
<sequence>MPELPEVETIAAGLAPLVSGRSIRDIFLMQARVVRGDELEFQRRLLGRKVLDVRRRAKLLILDLDGPLHLVFHLKMTGKVWVPDKGVQPGKHTHLILDLGDEVYVFFDDQRRFGYVTALTPPELESWDFYRGLGPEPLHLSSQDFTDIFQGRKARIKSLLLDQQVIAGIGNIYADEALYMAGIHPCTRAVDLSGDQLEALHCSLQQVLQEAIQAGGSSFRDYRNALGVAGLFQENFKVYGKKGLPCPECGANLESTKVAGRSSCFCPQCQTDG</sequence>
<dbReference type="GO" id="GO:0003684">
    <property type="term" value="F:damaged DNA binding"/>
    <property type="evidence" value="ECO:0007669"/>
    <property type="project" value="InterPro"/>
</dbReference>
<evidence type="ECO:0000256" key="13">
    <source>
        <dbReference type="ARBA" id="ARBA00023295"/>
    </source>
</evidence>
<dbReference type="OrthoDB" id="9800855at2"/>
<comment type="function">
    <text evidence="15">Involved in base excision repair of DNA damaged by oxidation or by mutagenic agents. Acts as DNA glycosylase that recognizes and removes damaged bases. Has a preference for oxidized purines, such as 7,8-dihydro-8-oxoguanine (8-oxoG). Has AP (apurinic/apyrimidinic) lyase activity and introduces nicks in the DNA strand. Cleaves the DNA backbone by beta-delta elimination to generate a single-strand break at the site of the removed base with both 3'- and 5'-phosphates.</text>
</comment>
<evidence type="ECO:0000256" key="3">
    <source>
        <dbReference type="ARBA" id="ARBA00011245"/>
    </source>
</evidence>
<dbReference type="PROSITE" id="PS51066">
    <property type="entry name" value="ZF_FPG_2"/>
    <property type="match status" value="1"/>
</dbReference>
<evidence type="ECO:0000256" key="2">
    <source>
        <dbReference type="ARBA" id="ARBA00009409"/>
    </source>
</evidence>
<keyword evidence="19" id="KW-1185">Reference proteome</keyword>
<dbReference type="GO" id="GO:0008270">
    <property type="term" value="F:zinc ion binding"/>
    <property type="evidence" value="ECO:0007669"/>
    <property type="project" value="UniProtKB-UniRule"/>
</dbReference>
<feature type="active site" description="Proton donor; for beta-elimination activity" evidence="15">
    <location>
        <position position="58"/>
    </location>
</feature>
<dbReference type="PANTHER" id="PTHR22993:SF9">
    <property type="entry name" value="FORMAMIDOPYRIMIDINE-DNA GLYCOSYLASE"/>
    <property type="match status" value="1"/>
</dbReference>
<dbReference type="Proteomes" id="UP000005496">
    <property type="component" value="Unassembled WGS sequence"/>
</dbReference>
<evidence type="ECO:0000256" key="15">
    <source>
        <dbReference type="HAMAP-Rule" id="MF_00103"/>
    </source>
</evidence>
<dbReference type="InterPro" id="IPR020629">
    <property type="entry name" value="FPG_Glyclase"/>
</dbReference>
<feature type="domain" description="FPG-type" evidence="16">
    <location>
        <begin position="237"/>
        <end position="271"/>
    </location>
</feature>
<comment type="catalytic activity">
    <reaction evidence="1 15">
        <text>Hydrolysis of DNA containing ring-opened 7-methylguanine residues, releasing 2,6-diamino-4-hydroxy-5-(N-methyl)formamidopyrimidine.</text>
        <dbReference type="EC" id="3.2.2.23"/>
    </reaction>
</comment>
<keyword evidence="13 15" id="KW-0326">Glycosidase</keyword>
<gene>
    <name evidence="15" type="primary">mutM</name>
    <name evidence="15" type="synonym">fpg</name>
    <name evidence="18" type="ORF">Dthio_PD1289</name>
</gene>
<dbReference type="EMBL" id="ACJN02000003">
    <property type="protein sequence ID" value="EFI33950.1"/>
    <property type="molecule type" value="Genomic_DNA"/>
</dbReference>
<evidence type="ECO:0000313" key="19">
    <source>
        <dbReference type="Proteomes" id="UP000005496"/>
    </source>
</evidence>
<evidence type="ECO:0000259" key="17">
    <source>
        <dbReference type="PROSITE" id="PS51068"/>
    </source>
</evidence>
<evidence type="ECO:0000256" key="9">
    <source>
        <dbReference type="ARBA" id="ARBA00023125"/>
    </source>
</evidence>
<dbReference type="PANTHER" id="PTHR22993">
    <property type="entry name" value="FORMAMIDOPYRIMIDINE-DNA GLYCOSYLASE"/>
    <property type="match status" value="1"/>
</dbReference>
<dbReference type="EC" id="3.2.2.23" evidence="15"/>